<reference evidence="2" key="1">
    <citation type="submission" date="2016-11" db="EMBL/GenBank/DDBJ databases">
        <authorList>
            <person name="Shukria A."/>
            <person name="Stevens D.C."/>
        </authorList>
    </citation>
    <scope>NUCLEOTIDE SEQUENCE [LARGE SCALE GENOMIC DNA]</scope>
    <source>
        <strain evidence="2">Cbfe23</strain>
    </source>
</reference>
<evidence type="ECO:0000313" key="2">
    <source>
        <dbReference type="Proteomes" id="UP000182229"/>
    </source>
</evidence>
<dbReference type="STRING" id="83449.BON30_14660"/>
<reference evidence="1 2" key="2">
    <citation type="submission" date="2016-12" db="EMBL/GenBank/DDBJ databases">
        <title>Draft Genome Sequence of Cystobacter ferrugineus Strain Cbfe23.</title>
        <authorList>
            <person name="Akbar S."/>
            <person name="Dowd S.E."/>
            <person name="Stevens D.C."/>
        </authorList>
    </citation>
    <scope>NUCLEOTIDE SEQUENCE [LARGE SCALE GENOMIC DNA]</scope>
    <source>
        <strain evidence="1 2">Cbfe23</strain>
    </source>
</reference>
<dbReference type="Proteomes" id="UP000182229">
    <property type="component" value="Unassembled WGS sequence"/>
</dbReference>
<gene>
    <name evidence="1" type="ORF">BON30_14660</name>
</gene>
<dbReference type="AlphaFoldDB" id="A0A1L9BDD7"/>
<proteinExistence type="predicted"/>
<evidence type="ECO:0008006" key="3">
    <source>
        <dbReference type="Google" id="ProtNLM"/>
    </source>
</evidence>
<dbReference type="OrthoDB" id="5505665at2"/>
<dbReference type="EMBL" id="MPIN01000003">
    <property type="protein sequence ID" value="OJH40280.1"/>
    <property type="molecule type" value="Genomic_DNA"/>
</dbReference>
<name>A0A1L9BDD7_9BACT</name>
<keyword evidence="2" id="KW-1185">Reference proteome</keyword>
<accession>A0A1L9BDD7</accession>
<protein>
    <recommendedName>
        <fullName evidence="3">DUF2345 domain-containing protein</fullName>
    </recommendedName>
</protein>
<sequence>MGKLICTLEMDHEKGLTLKVEDPDGQLTQTITLDGKAITLEVKSSSDTSTVVQKADGITLRCKAFSVEADTITLESKKDSAWKSQQALQLESTQDMTLTSGAKLTQKATGDAALSSNANVQVKATGKLVLEGQQAQLAAPAGEMALEAMTLKFSGKAQAELEAPLIKVAAQGQLGLESSGVAELKGSITSVSGSLVKLG</sequence>
<dbReference type="RefSeq" id="WP_071898913.1">
    <property type="nucleotide sequence ID" value="NZ_MPIN01000003.1"/>
</dbReference>
<evidence type="ECO:0000313" key="1">
    <source>
        <dbReference type="EMBL" id="OJH40280.1"/>
    </source>
</evidence>
<organism evidence="1 2">
    <name type="scientific">Cystobacter ferrugineus</name>
    <dbReference type="NCBI Taxonomy" id="83449"/>
    <lineage>
        <taxon>Bacteria</taxon>
        <taxon>Pseudomonadati</taxon>
        <taxon>Myxococcota</taxon>
        <taxon>Myxococcia</taxon>
        <taxon>Myxococcales</taxon>
        <taxon>Cystobacterineae</taxon>
        <taxon>Archangiaceae</taxon>
        <taxon>Cystobacter</taxon>
    </lineage>
</organism>
<comment type="caution">
    <text evidence="1">The sequence shown here is derived from an EMBL/GenBank/DDBJ whole genome shotgun (WGS) entry which is preliminary data.</text>
</comment>